<dbReference type="InterPro" id="IPR036890">
    <property type="entry name" value="HATPase_C_sf"/>
</dbReference>
<comment type="caution">
    <text evidence="8">The sequence shown here is derived from an EMBL/GenBank/DDBJ whole genome shotgun (WGS) entry which is preliminary data.</text>
</comment>
<evidence type="ECO:0000256" key="3">
    <source>
        <dbReference type="ARBA" id="ARBA00022679"/>
    </source>
</evidence>
<dbReference type="InterPro" id="IPR050980">
    <property type="entry name" value="2C_sensor_his_kinase"/>
</dbReference>
<dbReference type="Gene3D" id="3.30.565.10">
    <property type="entry name" value="Histidine kinase-like ATPase, C-terminal domain"/>
    <property type="match status" value="1"/>
</dbReference>
<dbReference type="EMBL" id="JBHRSZ010000002">
    <property type="protein sequence ID" value="MFC3150721.1"/>
    <property type="molecule type" value="Genomic_DNA"/>
</dbReference>
<sequence>MLTLIIDNLLNNAEQYATSQVSVRVHQKLQQTILEIQDDGPGIPEEQQPQALLPFSRLDHSRDRRSGGIGLGLALVNTACQRLNIQLEMINTSNGLCVTLRFIDTANR</sequence>
<dbReference type="Pfam" id="PF02518">
    <property type="entry name" value="HATPase_c"/>
    <property type="match status" value="1"/>
</dbReference>
<evidence type="ECO:0000313" key="8">
    <source>
        <dbReference type="EMBL" id="MFC3150721.1"/>
    </source>
</evidence>
<dbReference type="InterPro" id="IPR004358">
    <property type="entry name" value="Sig_transdc_His_kin-like_C"/>
</dbReference>
<reference evidence="9" key="1">
    <citation type="journal article" date="2019" name="Int. J. Syst. Evol. Microbiol.">
        <title>The Global Catalogue of Microorganisms (GCM) 10K type strain sequencing project: providing services to taxonomists for standard genome sequencing and annotation.</title>
        <authorList>
            <consortium name="The Broad Institute Genomics Platform"/>
            <consortium name="The Broad Institute Genome Sequencing Center for Infectious Disease"/>
            <person name="Wu L."/>
            <person name="Ma J."/>
        </authorList>
    </citation>
    <scope>NUCLEOTIDE SEQUENCE [LARGE SCALE GENOMIC DNA]</scope>
    <source>
        <strain evidence="9">KCTC 52438</strain>
    </source>
</reference>
<keyword evidence="6 8" id="KW-0067">ATP-binding</keyword>
<dbReference type="RefSeq" id="WP_386718034.1">
    <property type="nucleotide sequence ID" value="NZ_JBHRSZ010000002.1"/>
</dbReference>
<evidence type="ECO:0000256" key="1">
    <source>
        <dbReference type="ARBA" id="ARBA00000085"/>
    </source>
</evidence>
<gene>
    <name evidence="8" type="ORF">ACFOEK_06765</name>
</gene>
<evidence type="ECO:0000256" key="5">
    <source>
        <dbReference type="ARBA" id="ARBA00022777"/>
    </source>
</evidence>
<keyword evidence="9" id="KW-1185">Reference proteome</keyword>
<dbReference type="GO" id="GO:0005524">
    <property type="term" value="F:ATP binding"/>
    <property type="evidence" value="ECO:0007669"/>
    <property type="project" value="UniProtKB-KW"/>
</dbReference>
<dbReference type="Proteomes" id="UP001595476">
    <property type="component" value="Unassembled WGS sequence"/>
</dbReference>
<dbReference type="InterPro" id="IPR005467">
    <property type="entry name" value="His_kinase_dom"/>
</dbReference>
<dbReference type="PROSITE" id="PS50109">
    <property type="entry name" value="HIS_KIN"/>
    <property type="match status" value="1"/>
</dbReference>
<protein>
    <recommendedName>
        <fullName evidence="2">histidine kinase</fullName>
        <ecNumber evidence="2">2.7.13.3</ecNumber>
    </recommendedName>
</protein>
<dbReference type="SMART" id="SM00387">
    <property type="entry name" value="HATPase_c"/>
    <property type="match status" value="1"/>
</dbReference>
<organism evidence="8 9">
    <name type="scientific">Litoribrevibacter euphylliae</name>
    <dbReference type="NCBI Taxonomy" id="1834034"/>
    <lineage>
        <taxon>Bacteria</taxon>
        <taxon>Pseudomonadati</taxon>
        <taxon>Pseudomonadota</taxon>
        <taxon>Gammaproteobacteria</taxon>
        <taxon>Oceanospirillales</taxon>
        <taxon>Oceanospirillaceae</taxon>
        <taxon>Litoribrevibacter</taxon>
    </lineage>
</organism>
<feature type="domain" description="Histidine kinase" evidence="7">
    <location>
        <begin position="1"/>
        <end position="106"/>
    </location>
</feature>
<dbReference type="SUPFAM" id="SSF55874">
    <property type="entry name" value="ATPase domain of HSP90 chaperone/DNA topoisomerase II/histidine kinase"/>
    <property type="match status" value="1"/>
</dbReference>
<evidence type="ECO:0000256" key="4">
    <source>
        <dbReference type="ARBA" id="ARBA00022741"/>
    </source>
</evidence>
<dbReference type="PANTHER" id="PTHR44936">
    <property type="entry name" value="SENSOR PROTEIN CREC"/>
    <property type="match status" value="1"/>
</dbReference>
<dbReference type="PRINTS" id="PR00344">
    <property type="entry name" value="BCTRLSENSOR"/>
</dbReference>
<accession>A0ABV7HDD6</accession>
<keyword evidence="4" id="KW-0547">Nucleotide-binding</keyword>
<evidence type="ECO:0000256" key="2">
    <source>
        <dbReference type="ARBA" id="ARBA00012438"/>
    </source>
</evidence>
<proteinExistence type="predicted"/>
<dbReference type="EC" id="2.7.13.3" evidence="2"/>
<name>A0ABV7HDD6_9GAMM</name>
<keyword evidence="3" id="KW-0808">Transferase</keyword>
<comment type="catalytic activity">
    <reaction evidence="1">
        <text>ATP + protein L-histidine = ADP + protein N-phospho-L-histidine.</text>
        <dbReference type="EC" id="2.7.13.3"/>
    </reaction>
</comment>
<dbReference type="PANTHER" id="PTHR44936:SF10">
    <property type="entry name" value="SENSOR PROTEIN RSTB"/>
    <property type="match status" value="1"/>
</dbReference>
<evidence type="ECO:0000313" key="9">
    <source>
        <dbReference type="Proteomes" id="UP001595476"/>
    </source>
</evidence>
<keyword evidence="5" id="KW-0418">Kinase</keyword>
<evidence type="ECO:0000256" key="6">
    <source>
        <dbReference type="ARBA" id="ARBA00022840"/>
    </source>
</evidence>
<dbReference type="InterPro" id="IPR003594">
    <property type="entry name" value="HATPase_dom"/>
</dbReference>
<evidence type="ECO:0000259" key="7">
    <source>
        <dbReference type="PROSITE" id="PS50109"/>
    </source>
</evidence>